<gene>
    <name evidence="1" type="ORF">MM415B00355_0002</name>
</gene>
<reference evidence="1" key="1">
    <citation type="submission" date="2020-03" db="EMBL/GenBank/DDBJ databases">
        <title>The deep terrestrial virosphere.</title>
        <authorList>
            <person name="Holmfeldt K."/>
            <person name="Nilsson E."/>
            <person name="Simone D."/>
            <person name="Lopez-Fernandez M."/>
            <person name="Wu X."/>
            <person name="de Brujin I."/>
            <person name="Lundin D."/>
            <person name="Andersson A."/>
            <person name="Bertilsson S."/>
            <person name="Dopson M."/>
        </authorList>
    </citation>
    <scope>NUCLEOTIDE SEQUENCE</scope>
    <source>
        <strain evidence="1">MM415B00355</strain>
    </source>
</reference>
<dbReference type="AlphaFoldDB" id="A0A6M3JB46"/>
<organism evidence="1">
    <name type="scientific">viral metagenome</name>
    <dbReference type="NCBI Taxonomy" id="1070528"/>
    <lineage>
        <taxon>unclassified sequences</taxon>
        <taxon>metagenomes</taxon>
        <taxon>organismal metagenomes</taxon>
    </lineage>
</organism>
<proteinExistence type="predicted"/>
<evidence type="ECO:0000313" key="1">
    <source>
        <dbReference type="EMBL" id="QJA66302.1"/>
    </source>
</evidence>
<protein>
    <submittedName>
        <fullName evidence="1">Uncharacterized protein</fullName>
    </submittedName>
</protein>
<name>A0A6M3JB46_9ZZZZ</name>
<dbReference type="EMBL" id="MT141553">
    <property type="protein sequence ID" value="QJA66302.1"/>
    <property type="molecule type" value="Genomic_DNA"/>
</dbReference>
<sequence>MSRADEAIEAADQVRSGLTTDPDVDLGDLLAGIDALHRIAGEAFSREAILRRALRTILRFEELSRPPGGYFRPGDERFSATIARMGLVAVGEVDGDGRAIE</sequence>
<accession>A0A6M3JB46</accession>